<feature type="transmembrane region" description="Helical" evidence="6">
    <location>
        <begin position="180"/>
        <end position="198"/>
    </location>
</feature>
<comment type="similarity">
    <text evidence="2">Belongs to the purine-cytosine permease (2.A.39) family.</text>
</comment>
<reference evidence="7" key="1">
    <citation type="submission" date="2018-05" db="EMBL/GenBank/DDBJ databases">
        <authorList>
            <person name="Lanie J.A."/>
            <person name="Ng W.-L."/>
            <person name="Kazmierczak K.M."/>
            <person name="Andrzejewski T.M."/>
            <person name="Davidsen T.M."/>
            <person name="Wayne K.J."/>
            <person name="Tettelin H."/>
            <person name="Glass J.I."/>
            <person name="Rusch D."/>
            <person name="Podicherti R."/>
            <person name="Tsui H.-C.T."/>
            <person name="Winkler M.E."/>
        </authorList>
    </citation>
    <scope>NUCLEOTIDE SEQUENCE</scope>
</reference>
<keyword evidence="3 6" id="KW-0812">Transmembrane</keyword>
<dbReference type="InterPro" id="IPR001248">
    <property type="entry name" value="Pur-cyt_permease"/>
</dbReference>
<evidence type="ECO:0008006" key="8">
    <source>
        <dbReference type="Google" id="ProtNLM"/>
    </source>
</evidence>
<feature type="transmembrane region" description="Helical" evidence="6">
    <location>
        <begin position="293"/>
        <end position="319"/>
    </location>
</feature>
<feature type="transmembrane region" description="Helical" evidence="6">
    <location>
        <begin position="218"/>
        <end position="239"/>
    </location>
</feature>
<feature type="transmembrane region" description="Helical" evidence="6">
    <location>
        <begin position="117"/>
        <end position="137"/>
    </location>
</feature>
<dbReference type="AlphaFoldDB" id="A0A382NHI0"/>
<organism evidence="7">
    <name type="scientific">marine metagenome</name>
    <dbReference type="NCBI Taxonomy" id="408172"/>
    <lineage>
        <taxon>unclassified sequences</taxon>
        <taxon>metagenomes</taxon>
        <taxon>ecological metagenomes</taxon>
    </lineage>
</organism>
<evidence type="ECO:0000256" key="5">
    <source>
        <dbReference type="ARBA" id="ARBA00023136"/>
    </source>
</evidence>
<feature type="non-terminal residue" evidence="7">
    <location>
        <position position="343"/>
    </location>
</feature>
<evidence type="ECO:0000256" key="1">
    <source>
        <dbReference type="ARBA" id="ARBA00004141"/>
    </source>
</evidence>
<evidence type="ECO:0000313" key="7">
    <source>
        <dbReference type="EMBL" id="SVC59717.1"/>
    </source>
</evidence>
<feature type="transmembrane region" description="Helical" evidence="6">
    <location>
        <begin position="251"/>
        <end position="273"/>
    </location>
</feature>
<keyword evidence="5 6" id="KW-0472">Membrane</keyword>
<dbReference type="InterPro" id="IPR030191">
    <property type="entry name" value="CodB"/>
</dbReference>
<evidence type="ECO:0000256" key="3">
    <source>
        <dbReference type="ARBA" id="ARBA00022692"/>
    </source>
</evidence>
<dbReference type="EMBL" id="UINC01100007">
    <property type="protein sequence ID" value="SVC59717.1"/>
    <property type="molecule type" value="Genomic_DNA"/>
</dbReference>
<evidence type="ECO:0000256" key="6">
    <source>
        <dbReference type="SAM" id="Phobius"/>
    </source>
</evidence>
<protein>
    <recommendedName>
        <fullName evidence="8">Cytosine permease</fullName>
    </recommendedName>
</protein>
<evidence type="ECO:0000256" key="2">
    <source>
        <dbReference type="ARBA" id="ARBA00008974"/>
    </source>
</evidence>
<dbReference type="GO" id="GO:0015209">
    <property type="term" value="F:cytosine transmembrane transporter activity"/>
    <property type="evidence" value="ECO:0007669"/>
    <property type="project" value="InterPro"/>
</dbReference>
<dbReference type="PANTHER" id="PTHR30569:SF0">
    <property type="entry name" value="CYTOSINE PERMEASE"/>
    <property type="match status" value="1"/>
</dbReference>
<keyword evidence="4 6" id="KW-1133">Transmembrane helix</keyword>
<evidence type="ECO:0000256" key="4">
    <source>
        <dbReference type="ARBA" id="ARBA00022989"/>
    </source>
</evidence>
<accession>A0A382NHI0</accession>
<dbReference type="Gene3D" id="1.10.4160.10">
    <property type="entry name" value="Hydantoin permease"/>
    <property type="match status" value="1"/>
</dbReference>
<feature type="transmembrane region" description="Helical" evidence="6">
    <location>
        <begin position="149"/>
        <end position="173"/>
    </location>
</feature>
<feature type="transmembrane region" description="Helical" evidence="6">
    <location>
        <begin position="71"/>
        <end position="90"/>
    </location>
</feature>
<feature type="transmembrane region" description="Helical" evidence="6">
    <location>
        <begin position="45"/>
        <end position="65"/>
    </location>
</feature>
<dbReference type="PANTHER" id="PTHR30569">
    <property type="entry name" value="CYTOSINE TRANSPORTER CODB"/>
    <property type="match status" value="1"/>
</dbReference>
<dbReference type="Pfam" id="PF02133">
    <property type="entry name" value="Transp_cyt_pur"/>
    <property type="match status" value="1"/>
</dbReference>
<sequence>MAFTLQNDLLKTNTLVSTAKMSSIVETNALGEVPRAERKPWPNIAMIWAGTMICVPALMIGGVMISGLPVWQAIIAGTLGYATVVTYMTFQGMQGTDLGRPTVSVASSAFGDKGSRLVISFVLGVAIMGWFGVQTSITGSAFSEIMKHWLGIEIAVPLSTALWGVVMLTTAILGYRALAYLNYIAVPALLVLAIYGTYIAIYEYGLTALFDLQPNKPISFLTGIGIAVGTFAVGGVIAGDYTRYAVDRKGALLSCVLGVLPLGILLLIAGALMSAVAGSSDMTKVISNLGYSGIGLTTLILATWTTNAVNAYSAGLALTKLFSLNDRRRALATGVAGIIGTAL</sequence>
<dbReference type="GO" id="GO:0005886">
    <property type="term" value="C:plasma membrane"/>
    <property type="evidence" value="ECO:0007669"/>
    <property type="project" value="TreeGrafter"/>
</dbReference>
<proteinExistence type="inferred from homology"/>
<name>A0A382NHI0_9ZZZZ</name>
<comment type="subcellular location">
    <subcellularLocation>
        <location evidence="1">Membrane</location>
        <topology evidence="1">Multi-pass membrane protein</topology>
    </subcellularLocation>
</comment>
<gene>
    <name evidence="7" type="ORF">METZ01_LOCUS312571</name>
</gene>